<comment type="caution">
    <text evidence="1">The sequence shown here is derived from an EMBL/GenBank/DDBJ whole genome shotgun (WGS) entry which is preliminary data.</text>
</comment>
<dbReference type="OrthoDB" id="9803021at2"/>
<dbReference type="SUPFAM" id="SSF54913">
    <property type="entry name" value="GlnB-like"/>
    <property type="match status" value="1"/>
</dbReference>
<evidence type="ECO:0008006" key="3">
    <source>
        <dbReference type="Google" id="ProtNLM"/>
    </source>
</evidence>
<dbReference type="AlphaFoldDB" id="A0A3N1XMF7"/>
<proteinExistence type="predicted"/>
<dbReference type="SMART" id="SM00938">
    <property type="entry name" value="P-II"/>
    <property type="match status" value="1"/>
</dbReference>
<dbReference type="Gene3D" id="3.30.70.120">
    <property type="match status" value="1"/>
</dbReference>
<keyword evidence="2" id="KW-1185">Reference proteome</keyword>
<dbReference type="RefSeq" id="WP_123609574.1">
    <property type="nucleotide sequence ID" value="NZ_RJVG01000006.1"/>
</dbReference>
<name>A0A3N1XMF7_9FIRM</name>
<dbReference type="GO" id="GO:0030234">
    <property type="term" value="F:enzyme regulator activity"/>
    <property type="evidence" value="ECO:0007669"/>
    <property type="project" value="InterPro"/>
</dbReference>
<dbReference type="EMBL" id="RJVG01000006">
    <property type="protein sequence ID" value="ROR27321.1"/>
    <property type="molecule type" value="Genomic_DNA"/>
</dbReference>
<dbReference type="InterPro" id="IPR002187">
    <property type="entry name" value="N-reg_PII"/>
</dbReference>
<gene>
    <name evidence="1" type="ORF">EDD66_10616</name>
</gene>
<reference evidence="1 2" key="1">
    <citation type="submission" date="2018-11" db="EMBL/GenBank/DDBJ databases">
        <title>Genomic Encyclopedia of Type Strains, Phase IV (KMG-IV): sequencing the most valuable type-strain genomes for metagenomic binning, comparative biology and taxonomic classification.</title>
        <authorList>
            <person name="Goeker M."/>
        </authorList>
    </citation>
    <scope>NUCLEOTIDE SEQUENCE [LARGE SCALE GENOMIC DNA]</scope>
    <source>
        <strain evidence="1 2">DSM 26537</strain>
    </source>
</reference>
<dbReference type="PROSITE" id="PS51343">
    <property type="entry name" value="PII_GLNB_DOM"/>
    <property type="match status" value="1"/>
</dbReference>
<evidence type="ECO:0000313" key="1">
    <source>
        <dbReference type="EMBL" id="ROR27321.1"/>
    </source>
</evidence>
<evidence type="ECO:0000313" key="2">
    <source>
        <dbReference type="Proteomes" id="UP000273083"/>
    </source>
</evidence>
<dbReference type="InterPro" id="IPR011322">
    <property type="entry name" value="N-reg_PII-like_a/b"/>
</dbReference>
<sequence length="109" mass="11503">MSIDRKYDLIVTIINHGDSDIVMEAAKGAGATGGTVLTARGLGSKEAEKFFGISIQPEKEVVLIVVKKDIKKDIMHAVCNAAGLNTKASGISFSLPIDDVIGIASIEKF</sequence>
<dbReference type="Proteomes" id="UP000273083">
    <property type="component" value="Unassembled WGS sequence"/>
</dbReference>
<protein>
    <recommendedName>
        <fullName evidence="3">Nitrogen regulatory protein P-II family</fullName>
    </recommendedName>
</protein>
<organism evidence="1 2">
    <name type="scientific">Mobilisporobacter senegalensis</name>
    <dbReference type="NCBI Taxonomy" id="1329262"/>
    <lineage>
        <taxon>Bacteria</taxon>
        <taxon>Bacillati</taxon>
        <taxon>Bacillota</taxon>
        <taxon>Clostridia</taxon>
        <taxon>Lachnospirales</taxon>
        <taxon>Lachnospiraceae</taxon>
        <taxon>Mobilisporobacter</taxon>
    </lineage>
</organism>
<accession>A0A3N1XMF7</accession>
<dbReference type="Pfam" id="PF00543">
    <property type="entry name" value="P-II"/>
    <property type="match status" value="1"/>
</dbReference>
<dbReference type="InterPro" id="IPR015867">
    <property type="entry name" value="N-reg_PII/ATP_PRibTrfase_C"/>
</dbReference>
<dbReference type="GO" id="GO:0006808">
    <property type="term" value="P:regulation of nitrogen utilization"/>
    <property type="evidence" value="ECO:0007669"/>
    <property type="project" value="InterPro"/>
</dbReference>